<dbReference type="RefSeq" id="WP_120464829.1">
    <property type="nucleotide sequence ID" value="NZ_BMIW01000007.1"/>
</dbReference>
<organism evidence="2 3">
    <name type="scientific">Paenibacillus aceti</name>
    <dbReference type="NCBI Taxonomy" id="1820010"/>
    <lineage>
        <taxon>Bacteria</taxon>
        <taxon>Bacillati</taxon>
        <taxon>Bacillota</taxon>
        <taxon>Bacilli</taxon>
        <taxon>Bacillales</taxon>
        <taxon>Paenibacillaceae</taxon>
        <taxon>Paenibacillus</taxon>
    </lineage>
</organism>
<evidence type="ECO:0000313" key="3">
    <source>
        <dbReference type="Proteomes" id="UP000608420"/>
    </source>
</evidence>
<dbReference type="EMBL" id="BMIW01000007">
    <property type="protein sequence ID" value="GGF92965.1"/>
    <property type="molecule type" value="Genomic_DNA"/>
</dbReference>
<sequence length="298" mass="33608">MKITVEDTLEQYEKLYGLEPCNREDFFRYTMMKPFEAMWKFINVPLCAKEPGGYDVVMAAKMLGYLDLSETETGTQVLQKLKEISALSTAKETLQTCIDFTLQYGLKIHTDELKLGLYIADPYKLELVNGYSGFGGIPGFIQVAIHPNEYNIPRIPAVIAHEFHHNIRFSYFDWDQGNVTVGEYLIIEGLAESFARELYGQDSLGPWVTSLNEEDVLYSIQVLKNALNIKGFAEVSSYMFGDIYAKEQGYSPVGLSPYAGYAIGYKAVQSFMNLNHIGIAEATLLQSDEIIEHCGLFD</sequence>
<reference evidence="3" key="1">
    <citation type="journal article" date="2019" name="Int. J. Syst. Evol. Microbiol.">
        <title>The Global Catalogue of Microorganisms (GCM) 10K type strain sequencing project: providing services to taxonomists for standard genome sequencing and annotation.</title>
        <authorList>
            <consortium name="The Broad Institute Genomics Platform"/>
            <consortium name="The Broad Institute Genome Sequencing Center for Infectious Disease"/>
            <person name="Wu L."/>
            <person name="Ma J."/>
        </authorList>
    </citation>
    <scope>NUCLEOTIDE SEQUENCE [LARGE SCALE GENOMIC DNA]</scope>
    <source>
        <strain evidence="3">CGMCC 1.15420</strain>
    </source>
</reference>
<gene>
    <name evidence="2" type="ORF">GCM10010913_13150</name>
</gene>
<dbReference type="InterPro" id="IPR018728">
    <property type="entry name" value="DUF2268"/>
</dbReference>
<accession>A0ABQ1VRY0</accession>
<protein>
    <recommendedName>
        <fullName evidence="1">DUF2268 domain-containing protein</fullName>
    </recommendedName>
</protein>
<comment type="caution">
    <text evidence="2">The sequence shown here is derived from an EMBL/GenBank/DDBJ whole genome shotgun (WGS) entry which is preliminary data.</text>
</comment>
<dbReference type="Pfam" id="PF10026">
    <property type="entry name" value="DUF2268"/>
    <property type="match status" value="1"/>
</dbReference>
<evidence type="ECO:0000259" key="1">
    <source>
        <dbReference type="Pfam" id="PF10026"/>
    </source>
</evidence>
<proteinExistence type="predicted"/>
<name>A0ABQ1VRY0_9BACL</name>
<feature type="domain" description="DUF2268" evidence="1">
    <location>
        <begin position="89"/>
        <end position="292"/>
    </location>
</feature>
<dbReference type="Proteomes" id="UP000608420">
    <property type="component" value="Unassembled WGS sequence"/>
</dbReference>
<evidence type="ECO:0000313" key="2">
    <source>
        <dbReference type="EMBL" id="GGF92965.1"/>
    </source>
</evidence>
<keyword evidence="3" id="KW-1185">Reference proteome</keyword>